<feature type="compositionally biased region" description="Polar residues" evidence="1">
    <location>
        <begin position="281"/>
        <end position="303"/>
    </location>
</feature>
<comment type="caution">
    <text evidence="3">The sequence shown here is derived from an EMBL/GenBank/DDBJ whole genome shotgun (WGS) entry which is preliminary data.</text>
</comment>
<organism evidence="3 4">
    <name type="scientific">Bifidobacterium psychraerophilum</name>
    <dbReference type="NCBI Taxonomy" id="218140"/>
    <lineage>
        <taxon>Bacteria</taxon>
        <taxon>Bacillati</taxon>
        <taxon>Actinomycetota</taxon>
        <taxon>Actinomycetes</taxon>
        <taxon>Bifidobacteriales</taxon>
        <taxon>Bifidobacteriaceae</taxon>
        <taxon>Bifidobacterium</taxon>
    </lineage>
</organism>
<feature type="compositionally biased region" description="Basic and acidic residues" evidence="1">
    <location>
        <begin position="374"/>
        <end position="389"/>
    </location>
</feature>
<dbReference type="RefSeq" id="WP_051921891.1">
    <property type="nucleotide sequence ID" value="NZ_JGZI01000010.1"/>
</dbReference>
<dbReference type="NCBIfam" id="NF040712">
    <property type="entry name" value="SepH"/>
    <property type="match status" value="1"/>
</dbReference>
<name>A0A087CDR5_9BIFI</name>
<feature type="compositionally biased region" description="Polar residues" evidence="1">
    <location>
        <begin position="332"/>
        <end position="344"/>
    </location>
</feature>
<keyword evidence="3" id="KW-0238">DNA-binding</keyword>
<gene>
    <name evidence="3" type="ORF">BPSY_1823</name>
</gene>
<feature type="region of interest" description="Disordered" evidence="1">
    <location>
        <begin position="228"/>
        <end position="416"/>
    </location>
</feature>
<evidence type="ECO:0000259" key="2">
    <source>
        <dbReference type="Pfam" id="PF11268"/>
    </source>
</evidence>
<keyword evidence="4" id="KW-1185">Reference proteome</keyword>
<feature type="compositionally biased region" description="Polar residues" evidence="1">
    <location>
        <begin position="353"/>
        <end position="362"/>
    </location>
</feature>
<dbReference type="EMBL" id="JGZI01000010">
    <property type="protein sequence ID" value="KFI81415.1"/>
    <property type="molecule type" value="Genomic_DNA"/>
</dbReference>
<dbReference type="OrthoDB" id="5180791at2"/>
<evidence type="ECO:0000313" key="4">
    <source>
        <dbReference type="Proteomes" id="UP000029050"/>
    </source>
</evidence>
<dbReference type="AlphaFoldDB" id="A0A087CDR5"/>
<reference evidence="3 4" key="1">
    <citation type="submission" date="2014-03" db="EMBL/GenBank/DDBJ databases">
        <title>Genomics of Bifidobacteria.</title>
        <authorList>
            <person name="Ventura M."/>
            <person name="Milani C."/>
            <person name="Lugli G.A."/>
        </authorList>
    </citation>
    <scope>NUCLEOTIDE SEQUENCE [LARGE SCALE GENOMIC DNA]</scope>
    <source>
        <strain evidence="3 4">LMG 21775</strain>
    </source>
</reference>
<dbReference type="GeneID" id="98301016"/>
<protein>
    <submittedName>
        <fullName evidence="3">DNA-binding protein</fullName>
    </submittedName>
</protein>
<proteinExistence type="predicted"/>
<evidence type="ECO:0000313" key="3">
    <source>
        <dbReference type="EMBL" id="KFI81415.1"/>
    </source>
</evidence>
<feature type="compositionally biased region" description="Low complexity" evidence="1">
    <location>
        <begin position="243"/>
        <end position="257"/>
    </location>
</feature>
<feature type="domain" description="DUF3071" evidence="2">
    <location>
        <begin position="10"/>
        <end position="173"/>
    </location>
</feature>
<dbReference type="Pfam" id="PF11268">
    <property type="entry name" value="DUF3071"/>
    <property type="match status" value="1"/>
</dbReference>
<accession>A0A087CDR5</accession>
<dbReference type="STRING" id="218140.BPSY_1823"/>
<dbReference type="GO" id="GO:0003677">
    <property type="term" value="F:DNA binding"/>
    <property type="evidence" value="ECO:0007669"/>
    <property type="project" value="UniProtKB-KW"/>
</dbReference>
<dbReference type="InterPro" id="IPR021421">
    <property type="entry name" value="DUF3071"/>
</dbReference>
<dbReference type="Proteomes" id="UP000029050">
    <property type="component" value="Unassembled WGS sequence"/>
</dbReference>
<dbReference type="InterPro" id="IPR047682">
    <property type="entry name" value="SepH-like"/>
</dbReference>
<sequence>MPEEPIRVAHFDHVTDRGDLVFVFDHRHFAVRIDDTLERGLMEAKQIRAEAQGIVQPQASSALPISSIQSYIRAGVEPSRVAQRFSVSEALVRRFSAPIETEKKYAIEQFLAVAAPKKSAARTNEDLIEASLRNARINPANITWTATRRNHEPWHIHANFQAAGRIVKADWSWDMRDNSVSSLNATAKRLLGEHDAKQDILPSSMRQALSGRGPVPYDWLTGDASEELQESEMPAVVQDEEGASPTGGAAHAASSSSDPTVRRVSPRPAQPPQQHGAPSAGDSSQGSVAQQPSTPAAPTSSTDAKAGQAEGSKGRRSTRELTGWLYGKPKQPTASQHDSSTEPTSKVLHTDASKQQSESTEASPDADATGTEAGRSHSESTPDARKSGENSKQQDNTHRKSGRSAVPSWDEILFGD</sequence>
<dbReference type="eggNOG" id="ENOG5030HS9">
    <property type="taxonomic scope" value="Bacteria"/>
</dbReference>
<evidence type="ECO:0000256" key="1">
    <source>
        <dbReference type="SAM" id="MobiDB-lite"/>
    </source>
</evidence>